<feature type="compositionally biased region" description="Low complexity" evidence="1">
    <location>
        <begin position="1"/>
        <end position="19"/>
    </location>
</feature>
<organism evidence="2 3">
    <name type="scientific">Linum tenue</name>
    <dbReference type="NCBI Taxonomy" id="586396"/>
    <lineage>
        <taxon>Eukaryota</taxon>
        <taxon>Viridiplantae</taxon>
        <taxon>Streptophyta</taxon>
        <taxon>Embryophyta</taxon>
        <taxon>Tracheophyta</taxon>
        <taxon>Spermatophyta</taxon>
        <taxon>Magnoliopsida</taxon>
        <taxon>eudicotyledons</taxon>
        <taxon>Gunneridae</taxon>
        <taxon>Pentapetalae</taxon>
        <taxon>rosids</taxon>
        <taxon>fabids</taxon>
        <taxon>Malpighiales</taxon>
        <taxon>Linaceae</taxon>
        <taxon>Linum</taxon>
    </lineage>
</organism>
<name>A0AAV0MES3_9ROSI</name>
<accession>A0AAV0MES3</accession>
<comment type="caution">
    <text evidence="2">The sequence shown here is derived from an EMBL/GenBank/DDBJ whole genome shotgun (WGS) entry which is preliminary data.</text>
</comment>
<dbReference type="Proteomes" id="UP001154282">
    <property type="component" value="Unassembled WGS sequence"/>
</dbReference>
<feature type="region of interest" description="Disordered" evidence="1">
    <location>
        <begin position="1"/>
        <end position="70"/>
    </location>
</feature>
<feature type="non-terminal residue" evidence="2">
    <location>
        <position position="1"/>
    </location>
</feature>
<reference evidence="2" key="1">
    <citation type="submission" date="2022-08" db="EMBL/GenBank/DDBJ databases">
        <authorList>
            <person name="Gutierrez-Valencia J."/>
        </authorList>
    </citation>
    <scope>NUCLEOTIDE SEQUENCE</scope>
</reference>
<evidence type="ECO:0000313" key="2">
    <source>
        <dbReference type="EMBL" id="CAI0444910.1"/>
    </source>
</evidence>
<evidence type="ECO:0000256" key="1">
    <source>
        <dbReference type="SAM" id="MobiDB-lite"/>
    </source>
</evidence>
<dbReference type="AlphaFoldDB" id="A0AAV0MES3"/>
<dbReference type="EMBL" id="CAMGYJ010000007">
    <property type="protein sequence ID" value="CAI0444910.1"/>
    <property type="molecule type" value="Genomic_DNA"/>
</dbReference>
<gene>
    <name evidence="2" type="ORF">LITE_LOCUS28307</name>
</gene>
<protein>
    <submittedName>
        <fullName evidence="2">Uncharacterized protein</fullName>
    </submittedName>
</protein>
<evidence type="ECO:0000313" key="3">
    <source>
        <dbReference type="Proteomes" id="UP001154282"/>
    </source>
</evidence>
<proteinExistence type="predicted"/>
<feature type="compositionally biased region" description="Pro residues" evidence="1">
    <location>
        <begin position="44"/>
        <end position="67"/>
    </location>
</feature>
<keyword evidence="3" id="KW-1185">Reference proteome</keyword>
<sequence>SFSLVSSAASRESRPSSISLPRCRCRLPSRESRPSANAKSPRPASHPLPPPRPRPPVLAASSPPPMPFQNDDQCHSAHAIELWCDLRLLVVDVADEVSLLLLLLLVVGDLRRLEVVVVRLRLFRPGVVVDVQEVDLFNLLKLNHLHQLHRFPPLSIVEVHLPVHLPRLLLLTRALLIQRQLQETFFTARNG</sequence>